<feature type="transmembrane region" description="Helical" evidence="6">
    <location>
        <begin position="32"/>
        <end position="51"/>
    </location>
</feature>
<dbReference type="InterPro" id="IPR004358">
    <property type="entry name" value="Sig_transdc_His_kin-like_C"/>
</dbReference>
<name>A0A644XEG1_9ZZZZ</name>
<protein>
    <submittedName>
        <fullName evidence="8">Adaptive-response sensory-kinase SasA</fullName>
        <ecNumber evidence="8">2.7.-.-</ecNumber>
    </submittedName>
</protein>
<dbReference type="SUPFAM" id="SSF55874">
    <property type="entry name" value="ATPase domain of HSP90 chaperone/DNA topoisomerase II/histidine kinase"/>
    <property type="match status" value="1"/>
</dbReference>
<evidence type="ECO:0000259" key="7">
    <source>
        <dbReference type="PROSITE" id="PS50109"/>
    </source>
</evidence>
<dbReference type="PANTHER" id="PTHR43065:SF46">
    <property type="entry name" value="C4-DICARBOXYLATE TRANSPORT SENSOR PROTEIN DCTB"/>
    <property type="match status" value="1"/>
</dbReference>
<dbReference type="InterPro" id="IPR003594">
    <property type="entry name" value="HATPase_dom"/>
</dbReference>
<feature type="domain" description="Histidine kinase" evidence="7">
    <location>
        <begin position="122"/>
        <end position="331"/>
    </location>
</feature>
<dbReference type="EMBL" id="VSSQ01002234">
    <property type="protein sequence ID" value="MPM14158.1"/>
    <property type="molecule type" value="Genomic_DNA"/>
</dbReference>
<dbReference type="EC" id="2.7.-.-" evidence="8"/>
<accession>A0A644XEG1</accession>
<proteinExistence type="predicted"/>
<gene>
    <name evidence="8" type="primary">sasA_166</name>
    <name evidence="8" type="ORF">SDC9_60518</name>
</gene>
<keyword evidence="3 8" id="KW-0418">Kinase</keyword>
<dbReference type="Gene3D" id="3.30.565.10">
    <property type="entry name" value="Histidine kinase-like ATPase, C-terminal domain"/>
    <property type="match status" value="1"/>
</dbReference>
<dbReference type="InterPro" id="IPR005467">
    <property type="entry name" value="His_kinase_dom"/>
</dbReference>
<dbReference type="PANTHER" id="PTHR43065">
    <property type="entry name" value="SENSOR HISTIDINE KINASE"/>
    <property type="match status" value="1"/>
</dbReference>
<keyword evidence="6" id="KW-0472">Membrane</keyword>
<evidence type="ECO:0000256" key="4">
    <source>
        <dbReference type="ARBA" id="ARBA00022840"/>
    </source>
</evidence>
<dbReference type="Pfam" id="PF02518">
    <property type="entry name" value="HATPase_c"/>
    <property type="match status" value="1"/>
</dbReference>
<keyword evidence="5" id="KW-0902">Two-component regulatory system</keyword>
<evidence type="ECO:0000256" key="2">
    <source>
        <dbReference type="ARBA" id="ARBA00022741"/>
    </source>
</evidence>
<evidence type="ECO:0000256" key="5">
    <source>
        <dbReference type="ARBA" id="ARBA00023012"/>
    </source>
</evidence>
<reference evidence="8" key="1">
    <citation type="submission" date="2019-08" db="EMBL/GenBank/DDBJ databases">
        <authorList>
            <person name="Kucharzyk K."/>
            <person name="Murdoch R.W."/>
            <person name="Higgins S."/>
            <person name="Loffler F."/>
        </authorList>
    </citation>
    <scope>NUCLEOTIDE SEQUENCE</scope>
</reference>
<evidence type="ECO:0000256" key="3">
    <source>
        <dbReference type="ARBA" id="ARBA00022777"/>
    </source>
</evidence>
<keyword evidence="2" id="KW-0547">Nucleotide-binding</keyword>
<sequence length="331" mass="37184">MKFKSKHLFSLKITTIVLLSLIVAWIYLKGFIFSSAIILVAIVAVAVSMYLDRKKLISRMEQLIAGIRHSDFSTHFVSSGANDEINLLSQEMNEALDIFRSRTHDAMMDEAESQAWQKLISVLTHEIMNSITPIISLSETLNERKMPDDTDPEAYRIMKQGMETIHRRSKGLLSFIENYRKLTRLPQPTVQPIHVQSMLKSMQQLVGPGGIQFAYSVYPDQLILKADKGMTDQLLLNLLKNAHEACVTQPKSKIEVKAEKIGGEIHISVSDNGQGISSEAMEKIFIPFYSTKPTGSGIGLSICRQIMLRHKGKIVVRSEKGGSKFTMIFPD</sequence>
<dbReference type="SMART" id="SM00387">
    <property type="entry name" value="HATPase_c"/>
    <property type="match status" value="1"/>
</dbReference>
<keyword evidence="1 8" id="KW-0808">Transferase</keyword>
<dbReference type="CDD" id="cd00075">
    <property type="entry name" value="HATPase"/>
    <property type="match status" value="1"/>
</dbReference>
<dbReference type="PRINTS" id="PR00344">
    <property type="entry name" value="BCTRLSENSOR"/>
</dbReference>
<evidence type="ECO:0000256" key="6">
    <source>
        <dbReference type="SAM" id="Phobius"/>
    </source>
</evidence>
<keyword evidence="6" id="KW-0812">Transmembrane</keyword>
<comment type="caution">
    <text evidence="8">The sequence shown here is derived from an EMBL/GenBank/DDBJ whole genome shotgun (WGS) entry which is preliminary data.</text>
</comment>
<dbReference type="InterPro" id="IPR036890">
    <property type="entry name" value="HATPase_C_sf"/>
</dbReference>
<dbReference type="InterPro" id="IPR036097">
    <property type="entry name" value="HisK_dim/P_sf"/>
</dbReference>
<dbReference type="GO" id="GO:0005524">
    <property type="term" value="F:ATP binding"/>
    <property type="evidence" value="ECO:0007669"/>
    <property type="project" value="UniProtKB-KW"/>
</dbReference>
<dbReference type="AlphaFoldDB" id="A0A644XEG1"/>
<keyword evidence="4" id="KW-0067">ATP-binding</keyword>
<keyword evidence="6" id="KW-1133">Transmembrane helix</keyword>
<feature type="transmembrane region" description="Helical" evidence="6">
    <location>
        <begin position="7"/>
        <end position="26"/>
    </location>
</feature>
<organism evidence="8">
    <name type="scientific">bioreactor metagenome</name>
    <dbReference type="NCBI Taxonomy" id="1076179"/>
    <lineage>
        <taxon>unclassified sequences</taxon>
        <taxon>metagenomes</taxon>
        <taxon>ecological metagenomes</taxon>
    </lineage>
</organism>
<evidence type="ECO:0000313" key="8">
    <source>
        <dbReference type="EMBL" id="MPM14158.1"/>
    </source>
</evidence>
<dbReference type="GO" id="GO:0000155">
    <property type="term" value="F:phosphorelay sensor kinase activity"/>
    <property type="evidence" value="ECO:0007669"/>
    <property type="project" value="InterPro"/>
</dbReference>
<dbReference type="Gene3D" id="1.10.287.130">
    <property type="match status" value="1"/>
</dbReference>
<dbReference type="SUPFAM" id="SSF47384">
    <property type="entry name" value="Homodimeric domain of signal transducing histidine kinase"/>
    <property type="match status" value="1"/>
</dbReference>
<dbReference type="PROSITE" id="PS50109">
    <property type="entry name" value="HIS_KIN"/>
    <property type="match status" value="1"/>
</dbReference>
<evidence type="ECO:0000256" key="1">
    <source>
        <dbReference type="ARBA" id="ARBA00022679"/>
    </source>
</evidence>